<dbReference type="GO" id="GO:0019171">
    <property type="term" value="F:(3R)-hydroxyacyl-[acyl-carrier-protein] dehydratase activity"/>
    <property type="evidence" value="ECO:0007669"/>
    <property type="project" value="TreeGrafter"/>
</dbReference>
<dbReference type="EMBL" id="MPUH01000028">
    <property type="protein sequence ID" value="OMJ94346.1"/>
    <property type="molecule type" value="Genomic_DNA"/>
</dbReference>
<dbReference type="PANTHER" id="PTHR43437:SF3">
    <property type="entry name" value="HYDROXYACYL-THIOESTER DEHYDRATASE TYPE 2, MITOCHONDRIAL"/>
    <property type="match status" value="1"/>
</dbReference>
<dbReference type="Proteomes" id="UP000187209">
    <property type="component" value="Unassembled WGS sequence"/>
</dbReference>
<dbReference type="EMBL" id="MPUH01000139">
    <property type="protein sequence ID" value="OMJ88885.1"/>
    <property type="molecule type" value="Genomic_DNA"/>
</dbReference>
<dbReference type="InterPro" id="IPR002539">
    <property type="entry name" value="MaoC-like_dom"/>
</dbReference>
<name>A0A1R2CZB8_9CILI</name>
<dbReference type="Gene3D" id="3.10.129.10">
    <property type="entry name" value="Hotdog Thioesterase"/>
    <property type="match status" value="1"/>
</dbReference>
<feature type="domain" description="MaoC-like" evidence="1">
    <location>
        <begin position="5"/>
        <end position="99"/>
    </location>
</feature>
<evidence type="ECO:0000313" key="3">
    <source>
        <dbReference type="EMBL" id="OMJ94346.1"/>
    </source>
</evidence>
<protein>
    <recommendedName>
        <fullName evidence="1">MaoC-like domain-containing protein</fullName>
    </recommendedName>
</protein>
<gene>
    <name evidence="3" type="ORF">SteCoe_2550</name>
    <name evidence="2" type="ORF">SteCoe_9091</name>
</gene>
<evidence type="ECO:0000259" key="1">
    <source>
        <dbReference type="Pfam" id="PF01575"/>
    </source>
</evidence>
<dbReference type="PANTHER" id="PTHR43437">
    <property type="entry name" value="HYDROXYACYL-THIOESTER DEHYDRATASE TYPE 2, MITOCHONDRIAL-RELATED"/>
    <property type="match status" value="1"/>
</dbReference>
<dbReference type="Pfam" id="PF01575">
    <property type="entry name" value="MaoC_dehydratas"/>
    <property type="match status" value="1"/>
</dbReference>
<dbReference type="GO" id="GO:0005739">
    <property type="term" value="C:mitochondrion"/>
    <property type="evidence" value="ECO:0007669"/>
    <property type="project" value="TreeGrafter"/>
</dbReference>
<keyword evidence="4" id="KW-1185">Reference proteome</keyword>
<comment type="caution">
    <text evidence="3">The sequence shown here is derived from an EMBL/GenBank/DDBJ whole genome shotgun (WGS) entry which is preliminary data.</text>
</comment>
<evidence type="ECO:0000313" key="4">
    <source>
        <dbReference type="Proteomes" id="UP000187209"/>
    </source>
</evidence>
<dbReference type="OrthoDB" id="3592703at2759"/>
<evidence type="ECO:0000313" key="2">
    <source>
        <dbReference type="EMBL" id="OMJ88885.1"/>
    </source>
</evidence>
<dbReference type="InterPro" id="IPR029069">
    <property type="entry name" value="HotDog_dom_sf"/>
</dbReference>
<dbReference type="InterPro" id="IPR050965">
    <property type="entry name" value="UPF0336/Enoyl-CoA_hydratase"/>
</dbReference>
<dbReference type="AlphaFoldDB" id="A0A1R2CZB8"/>
<sequence>MNRIFTEKDIQQFADFVQDEDPVHFKLDALKSLGFEKTFVYGMMPTSLFTKLYLKTFISPVYLSQSVNFLLPIYVDEEIEVKCTVTALETTKSNKIKCTLNSTVRKISKDSMAISGTGLLLLKPETVDIVK</sequence>
<dbReference type="SUPFAM" id="SSF54637">
    <property type="entry name" value="Thioesterase/thiol ester dehydrase-isomerase"/>
    <property type="match status" value="1"/>
</dbReference>
<organism evidence="3 4">
    <name type="scientific">Stentor coeruleus</name>
    <dbReference type="NCBI Taxonomy" id="5963"/>
    <lineage>
        <taxon>Eukaryota</taxon>
        <taxon>Sar</taxon>
        <taxon>Alveolata</taxon>
        <taxon>Ciliophora</taxon>
        <taxon>Postciliodesmatophora</taxon>
        <taxon>Heterotrichea</taxon>
        <taxon>Heterotrichida</taxon>
        <taxon>Stentoridae</taxon>
        <taxon>Stentor</taxon>
    </lineage>
</organism>
<reference evidence="3 4" key="1">
    <citation type="submission" date="2016-11" db="EMBL/GenBank/DDBJ databases">
        <title>The macronuclear genome of Stentor coeruleus: a giant cell with tiny introns.</title>
        <authorList>
            <person name="Slabodnick M."/>
            <person name="Ruby J.G."/>
            <person name="Reiff S.B."/>
            <person name="Swart E.C."/>
            <person name="Gosai S."/>
            <person name="Prabakaran S."/>
            <person name="Witkowska E."/>
            <person name="Larue G.E."/>
            <person name="Fisher S."/>
            <person name="Freeman R.M."/>
            <person name="Gunawardena J."/>
            <person name="Chu W."/>
            <person name="Stover N.A."/>
            <person name="Gregory B.D."/>
            <person name="Nowacki M."/>
            <person name="Derisi J."/>
            <person name="Roy S.W."/>
            <person name="Marshall W.F."/>
            <person name="Sood P."/>
        </authorList>
    </citation>
    <scope>NUCLEOTIDE SEQUENCE [LARGE SCALE GENOMIC DNA]</scope>
    <source>
        <strain evidence="3">WM001</strain>
    </source>
</reference>
<proteinExistence type="predicted"/>
<accession>A0A1R2CZB8</accession>
<dbReference type="GO" id="GO:0006633">
    <property type="term" value="P:fatty acid biosynthetic process"/>
    <property type="evidence" value="ECO:0007669"/>
    <property type="project" value="TreeGrafter"/>
</dbReference>